<dbReference type="Pfam" id="PF11171">
    <property type="entry name" value="DUF2958"/>
    <property type="match status" value="1"/>
</dbReference>
<comment type="caution">
    <text evidence="1">The sequence shown here is derived from an EMBL/GenBank/DDBJ whole genome shotgun (WGS) entry which is preliminary data.</text>
</comment>
<accession>A0AAW6U6M1</accession>
<sequence length="303" mass="33873">MAWRPTQYLIGGELDNTHLGKVTGWMRFAGMNDKVMFDLQGDFHRDIRGAKIRFTGDAAETDPSADAEEYMKGFALHHIGKVGDMTAGLPPADYVAGYCYLEWYGEENGRVVIELEPTQVEVIGTPIPARESYPASRDTQKRNMAEFLDDIAAETNLPAERVVCIGGDTAVTAVRRMANDRVRGMKLLPHEIRKILPPLYAQDGKGGKAIAYIKYFTPSGSWTWYITEGSPISDESGKEVDFHFFGLVDGQDKELGYVALSELESVRGPMGLPIERDLWWKPKTLEEIAPEMFRSDERTEGQG</sequence>
<dbReference type="RefSeq" id="WP_349247158.1">
    <property type="nucleotide sequence ID" value="NZ_JASCXX010000051.1"/>
</dbReference>
<reference evidence="1" key="1">
    <citation type="submission" date="2023-05" db="EMBL/GenBank/DDBJ databases">
        <title>Anaerotaeda fermentans gen. nov., sp. nov., a novel anaerobic planctomycete of the new family within the order Sedimentisphaerales isolated from Taman Peninsula, Russia.</title>
        <authorList>
            <person name="Khomyakova M.A."/>
            <person name="Merkel A.Y."/>
            <person name="Slobodkin A.I."/>
        </authorList>
    </citation>
    <scope>NUCLEOTIDE SEQUENCE</scope>
    <source>
        <strain evidence="1">M17dextr</strain>
    </source>
</reference>
<evidence type="ECO:0000313" key="2">
    <source>
        <dbReference type="Proteomes" id="UP001431776"/>
    </source>
</evidence>
<dbReference type="Proteomes" id="UP001431776">
    <property type="component" value="Unassembled WGS sequence"/>
</dbReference>
<gene>
    <name evidence="1" type="ORF">QJ522_22005</name>
</gene>
<dbReference type="AlphaFoldDB" id="A0AAW6U6M1"/>
<name>A0AAW6U6M1_9BACT</name>
<keyword evidence="2" id="KW-1185">Reference proteome</keyword>
<proteinExistence type="predicted"/>
<evidence type="ECO:0000313" key="1">
    <source>
        <dbReference type="EMBL" id="MDI6451751.1"/>
    </source>
</evidence>
<dbReference type="EMBL" id="JASCXX010000051">
    <property type="protein sequence ID" value="MDI6451751.1"/>
    <property type="molecule type" value="Genomic_DNA"/>
</dbReference>
<organism evidence="1 2">
    <name type="scientific">Anaerobaca lacustris</name>
    <dbReference type="NCBI Taxonomy" id="3044600"/>
    <lineage>
        <taxon>Bacteria</taxon>
        <taxon>Pseudomonadati</taxon>
        <taxon>Planctomycetota</taxon>
        <taxon>Phycisphaerae</taxon>
        <taxon>Sedimentisphaerales</taxon>
        <taxon>Anaerobacaceae</taxon>
        <taxon>Anaerobaca</taxon>
    </lineage>
</organism>
<dbReference type="InterPro" id="IPR021341">
    <property type="entry name" value="DUF2958"/>
</dbReference>
<protein>
    <submittedName>
        <fullName evidence="1">DUF2958 domain-containing protein</fullName>
    </submittedName>
</protein>